<dbReference type="InterPro" id="IPR001757">
    <property type="entry name" value="P_typ_ATPase"/>
</dbReference>
<gene>
    <name evidence="11" type="primary">ECA1</name>
    <name evidence="11" type="ORF">SPIL2461_LOCUS7988</name>
</gene>
<dbReference type="Pfam" id="PF13246">
    <property type="entry name" value="Cation_ATPase"/>
    <property type="match status" value="1"/>
</dbReference>
<dbReference type="PRINTS" id="PR00119">
    <property type="entry name" value="CATATPASE"/>
</dbReference>
<evidence type="ECO:0000313" key="11">
    <source>
        <dbReference type="EMBL" id="CAE7339817.1"/>
    </source>
</evidence>
<proteinExistence type="predicted"/>
<protein>
    <submittedName>
        <fullName evidence="11">ECA1 protein</fullName>
    </submittedName>
</protein>
<dbReference type="InterPro" id="IPR004014">
    <property type="entry name" value="ATPase_P-typ_cation-transptr_N"/>
</dbReference>
<dbReference type="SMART" id="SM00831">
    <property type="entry name" value="Cation_ATPase_N"/>
    <property type="match status" value="1"/>
</dbReference>
<dbReference type="GO" id="GO:0005886">
    <property type="term" value="C:plasma membrane"/>
    <property type="evidence" value="ECO:0007669"/>
    <property type="project" value="TreeGrafter"/>
</dbReference>
<dbReference type="InterPro" id="IPR036412">
    <property type="entry name" value="HAD-like_sf"/>
</dbReference>
<feature type="compositionally biased region" description="Polar residues" evidence="8">
    <location>
        <begin position="713"/>
        <end position="733"/>
    </location>
</feature>
<evidence type="ECO:0000256" key="8">
    <source>
        <dbReference type="SAM" id="MobiDB-lite"/>
    </source>
</evidence>
<feature type="transmembrane region" description="Helical" evidence="9">
    <location>
        <begin position="937"/>
        <end position="963"/>
    </location>
</feature>
<keyword evidence="4" id="KW-0067">ATP-binding</keyword>
<feature type="domain" description="Cation-transporting P-type ATPase N-terminal" evidence="10">
    <location>
        <begin position="8"/>
        <end position="77"/>
    </location>
</feature>
<keyword evidence="3" id="KW-0547">Nucleotide-binding</keyword>
<dbReference type="Gene3D" id="2.70.150.10">
    <property type="entry name" value="Calcium-transporting ATPase, cytoplasmic transduction domain A"/>
    <property type="match status" value="1"/>
</dbReference>
<keyword evidence="7 9" id="KW-0472">Membrane</keyword>
<name>A0A812PMJ5_SYMPI</name>
<dbReference type="GO" id="GO:0006883">
    <property type="term" value="P:intracellular sodium ion homeostasis"/>
    <property type="evidence" value="ECO:0007669"/>
    <property type="project" value="TreeGrafter"/>
</dbReference>
<dbReference type="SUPFAM" id="SSF56784">
    <property type="entry name" value="HAD-like"/>
    <property type="match status" value="1"/>
</dbReference>
<dbReference type="EMBL" id="CAJNIZ010012891">
    <property type="protein sequence ID" value="CAE7339817.1"/>
    <property type="molecule type" value="Genomic_DNA"/>
</dbReference>
<dbReference type="InterPro" id="IPR023298">
    <property type="entry name" value="ATPase_P-typ_TM_dom_sf"/>
</dbReference>
<evidence type="ECO:0000256" key="9">
    <source>
        <dbReference type="SAM" id="Phobius"/>
    </source>
</evidence>
<keyword evidence="12" id="KW-1185">Reference proteome</keyword>
<keyword evidence="6 9" id="KW-1133">Transmembrane helix</keyword>
<dbReference type="GO" id="GO:0005391">
    <property type="term" value="F:P-type sodium:potassium-exchanging transporter activity"/>
    <property type="evidence" value="ECO:0007669"/>
    <property type="project" value="TreeGrafter"/>
</dbReference>
<keyword evidence="2 9" id="KW-0812">Transmembrane</keyword>
<dbReference type="InterPro" id="IPR006068">
    <property type="entry name" value="ATPase_P-typ_cation-transptr_C"/>
</dbReference>
<evidence type="ECO:0000256" key="2">
    <source>
        <dbReference type="ARBA" id="ARBA00022692"/>
    </source>
</evidence>
<dbReference type="GO" id="GO:1902600">
    <property type="term" value="P:proton transmembrane transport"/>
    <property type="evidence" value="ECO:0007669"/>
    <property type="project" value="TreeGrafter"/>
</dbReference>
<dbReference type="SUPFAM" id="SSF81653">
    <property type="entry name" value="Calcium ATPase, transduction domain A"/>
    <property type="match status" value="1"/>
</dbReference>
<dbReference type="InterPro" id="IPR044492">
    <property type="entry name" value="P_typ_ATPase_HD_dom"/>
</dbReference>
<evidence type="ECO:0000256" key="6">
    <source>
        <dbReference type="ARBA" id="ARBA00022989"/>
    </source>
</evidence>
<dbReference type="Pfam" id="PF00690">
    <property type="entry name" value="Cation_ATPase_N"/>
    <property type="match status" value="1"/>
</dbReference>
<reference evidence="11" key="1">
    <citation type="submission" date="2021-02" db="EMBL/GenBank/DDBJ databases">
        <authorList>
            <person name="Dougan E. K."/>
            <person name="Rhodes N."/>
            <person name="Thang M."/>
            <person name="Chan C."/>
        </authorList>
    </citation>
    <scope>NUCLEOTIDE SEQUENCE</scope>
</reference>
<dbReference type="SFLD" id="SFLDF00027">
    <property type="entry name" value="p-type_atpase"/>
    <property type="match status" value="1"/>
</dbReference>
<dbReference type="NCBIfam" id="TIGR01494">
    <property type="entry name" value="ATPase_P-type"/>
    <property type="match status" value="1"/>
</dbReference>
<evidence type="ECO:0000256" key="4">
    <source>
        <dbReference type="ARBA" id="ARBA00022840"/>
    </source>
</evidence>
<dbReference type="Gene3D" id="3.40.50.1000">
    <property type="entry name" value="HAD superfamily/HAD-like"/>
    <property type="match status" value="3"/>
</dbReference>
<dbReference type="Proteomes" id="UP000649617">
    <property type="component" value="Unassembled WGS sequence"/>
</dbReference>
<evidence type="ECO:0000256" key="3">
    <source>
        <dbReference type="ARBA" id="ARBA00022741"/>
    </source>
</evidence>
<feature type="transmembrane region" description="Helical" evidence="9">
    <location>
        <begin position="246"/>
        <end position="266"/>
    </location>
</feature>
<dbReference type="InterPro" id="IPR008250">
    <property type="entry name" value="ATPase_P-typ_transduc_dom_A_sf"/>
</dbReference>
<keyword evidence="5" id="KW-1278">Translocase</keyword>
<dbReference type="SUPFAM" id="SSF81665">
    <property type="entry name" value="Calcium ATPase, transmembrane domain M"/>
    <property type="match status" value="1"/>
</dbReference>
<dbReference type="Pfam" id="PF00122">
    <property type="entry name" value="E1-E2_ATPase"/>
    <property type="match status" value="1"/>
</dbReference>
<evidence type="ECO:0000256" key="5">
    <source>
        <dbReference type="ARBA" id="ARBA00022967"/>
    </source>
</evidence>
<organism evidence="11 12">
    <name type="scientific">Symbiodinium pilosum</name>
    <name type="common">Dinoflagellate</name>
    <dbReference type="NCBI Taxonomy" id="2952"/>
    <lineage>
        <taxon>Eukaryota</taxon>
        <taxon>Sar</taxon>
        <taxon>Alveolata</taxon>
        <taxon>Dinophyceae</taxon>
        <taxon>Suessiales</taxon>
        <taxon>Symbiodiniaceae</taxon>
        <taxon>Symbiodinium</taxon>
    </lineage>
</organism>
<dbReference type="Pfam" id="PF00689">
    <property type="entry name" value="Cation_ATPase_C"/>
    <property type="match status" value="1"/>
</dbReference>
<feature type="transmembrane region" description="Helical" evidence="9">
    <location>
        <begin position="1165"/>
        <end position="1183"/>
    </location>
</feature>
<dbReference type="PANTHER" id="PTHR43294:SF20">
    <property type="entry name" value="P-TYPE ATPASE"/>
    <property type="match status" value="1"/>
</dbReference>
<dbReference type="InterPro" id="IPR018303">
    <property type="entry name" value="ATPase_P-typ_P_site"/>
</dbReference>
<dbReference type="InterPro" id="IPR023214">
    <property type="entry name" value="HAD_sf"/>
</dbReference>
<feature type="region of interest" description="Disordered" evidence="8">
    <location>
        <begin position="1"/>
        <end position="21"/>
    </location>
</feature>
<dbReference type="OrthoDB" id="116380at2759"/>
<dbReference type="SFLD" id="SFLDG00002">
    <property type="entry name" value="C1.7:_P-type_atpase_like"/>
    <property type="match status" value="1"/>
</dbReference>
<dbReference type="GO" id="GO:0030007">
    <property type="term" value="P:intracellular potassium ion homeostasis"/>
    <property type="evidence" value="ECO:0007669"/>
    <property type="project" value="TreeGrafter"/>
</dbReference>
<sequence>MQSPLLLHPSTTTNAGTFSPAEGLSTVEATTRLEQDGPNELAPPAKEQFVRILARQAQSVFFVLTIAAAFLSYSCGDRPRAVLLVSVVCTVLLVNTLGEHTAQDAGEALRSMTAPQTTCMRDGQWSKVPATTLVAGDVVFLDVGEVVPADVVLLEAIDLKVNESILTGEPLDVTKTTTVDDAGTTALRSNMLYCATSVTSGRAKAEVVHTGMHTQVGLIAKRLGESKSWTEKGPLLVSVNALGRRLSVAVVGLIACATILAIATRYQDPATPCPTHDSYCLVRTGLMRAIVMSVAVVPHGLPMVLSIMLRVSSFRMTAQGGLVMKVSAVDYISATTVICTDKTGTLTEGRMTAMSLTSLCRDGAESAAGGTTKESALVFYPLRGFSPNGGLFAASDLTDEHRERIDSIHDEHLERQAFDAEGLLDLANRARQESCSGNLDQLMARAHLACAFLSCHQTSLVQHPETGQWEISGNMTEAALKVAAAKGGFKADSLKAHRRLPELEIPFASARKVAADVFELPSEGDRRLESLKFPADSTHVAIINGAPEKLIDAAGTIAKLVTENLEVPGEPLTSSDRDALQAANARLSSNALRSLLVVVRPLAHSEMEALSNAASADERLNILLKPSLQVCPLSLWGIYDPPRASVPRSIQGCHEAGIRVIMITGDQQGTAAAIARQIGLLQKDEDANAATATCSDLHEANAPRAPDRRRLSRQAQEQVEASFPTSIASSGKSNVPRRGSRRLSVHDERSPTDVEPEFKSEEELIDITSRVKCFARAQPSDKVAIVAALRAAGHIVAMTGDGVNDAPALKAADVGIAMGICGTSVAKNCSDLILMDDNFSTIQLAIQEGRRIFSNTQKYVMVNLSMKFAEATSLLLSLALGVPPVIKPTPQLLNMIITHGASTLCLAFEPAEAYTMKVPPREVHGMILTPRQIRWRMIPFVCCFPCVAYTSFLLGTFGATGFIRNRDLMGTAAVDDLKNGHTACERAGWEDESGHHHEDTRPFHCLCTTSSGTWPLPQTHILDHWGTSRDVPFIIDGSQNAFDLSLDNHDWEGNASRLLRPCERNPHLWCWQHDVPLSQRPMLPAGASCVDHGLKVGQTMAFVTIMFGEILSIMCFRTEGYFFKSFLENPWYNLTLVCNLLAMSLVIYVPLFASALQFVPLTASRLFFAMACSLVLFICTEMAKTVYRSAQKSANLLLQKRALLLSGARRPTLTEDA</sequence>
<evidence type="ECO:0000256" key="7">
    <source>
        <dbReference type="ARBA" id="ARBA00023136"/>
    </source>
</evidence>
<feature type="transmembrane region" description="Helical" evidence="9">
    <location>
        <begin position="1131"/>
        <end position="1153"/>
    </location>
</feature>
<dbReference type="GO" id="GO:1990573">
    <property type="term" value="P:potassium ion import across plasma membrane"/>
    <property type="evidence" value="ECO:0007669"/>
    <property type="project" value="TreeGrafter"/>
</dbReference>
<dbReference type="GO" id="GO:0005524">
    <property type="term" value="F:ATP binding"/>
    <property type="evidence" value="ECO:0007669"/>
    <property type="project" value="UniProtKB-KW"/>
</dbReference>
<feature type="transmembrane region" description="Helical" evidence="9">
    <location>
        <begin position="286"/>
        <end position="309"/>
    </location>
</feature>
<dbReference type="SUPFAM" id="SSF81660">
    <property type="entry name" value="Metal cation-transporting ATPase, ATP-binding domain N"/>
    <property type="match status" value="1"/>
</dbReference>
<dbReference type="Gene3D" id="3.40.1110.10">
    <property type="entry name" value="Calcium-transporting ATPase, cytoplasmic domain N"/>
    <property type="match status" value="1"/>
</dbReference>
<feature type="region of interest" description="Disordered" evidence="8">
    <location>
        <begin position="696"/>
        <end position="757"/>
    </location>
</feature>
<feature type="compositionally biased region" description="Basic and acidic residues" evidence="8">
    <location>
        <begin position="696"/>
        <end position="709"/>
    </location>
</feature>
<dbReference type="InterPro" id="IPR023299">
    <property type="entry name" value="ATPase_P-typ_cyto_dom_N"/>
</dbReference>
<dbReference type="PANTHER" id="PTHR43294">
    <property type="entry name" value="SODIUM/POTASSIUM-TRANSPORTING ATPASE SUBUNIT ALPHA"/>
    <property type="match status" value="1"/>
</dbReference>
<dbReference type="AlphaFoldDB" id="A0A812PMJ5"/>
<evidence type="ECO:0000313" key="12">
    <source>
        <dbReference type="Proteomes" id="UP000649617"/>
    </source>
</evidence>
<dbReference type="Gene3D" id="1.20.1110.10">
    <property type="entry name" value="Calcium-transporting ATPase, transmembrane domain"/>
    <property type="match status" value="3"/>
</dbReference>
<dbReference type="InterPro" id="IPR059000">
    <property type="entry name" value="ATPase_P-type_domA"/>
</dbReference>
<dbReference type="GO" id="GO:0036376">
    <property type="term" value="P:sodium ion export across plasma membrane"/>
    <property type="evidence" value="ECO:0007669"/>
    <property type="project" value="TreeGrafter"/>
</dbReference>
<dbReference type="InterPro" id="IPR050510">
    <property type="entry name" value="Cation_transp_ATPase_P-type"/>
</dbReference>
<comment type="caution">
    <text evidence="11">The sequence shown here is derived from an EMBL/GenBank/DDBJ whole genome shotgun (WGS) entry which is preliminary data.</text>
</comment>
<dbReference type="GO" id="GO:0016887">
    <property type="term" value="F:ATP hydrolysis activity"/>
    <property type="evidence" value="ECO:0007669"/>
    <property type="project" value="InterPro"/>
</dbReference>
<evidence type="ECO:0000259" key="10">
    <source>
        <dbReference type="SMART" id="SM00831"/>
    </source>
</evidence>
<dbReference type="SFLD" id="SFLDS00003">
    <property type="entry name" value="Haloacid_Dehalogenase"/>
    <property type="match status" value="1"/>
</dbReference>
<feature type="compositionally biased region" description="Basic and acidic residues" evidence="8">
    <location>
        <begin position="744"/>
        <end position="757"/>
    </location>
</feature>
<evidence type="ECO:0000256" key="1">
    <source>
        <dbReference type="ARBA" id="ARBA00004141"/>
    </source>
</evidence>
<comment type="subcellular location">
    <subcellularLocation>
        <location evidence="1">Membrane</location>
        <topology evidence="1">Multi-pass membrane protein</topology>
    </subcellularLocation>
</comment>
<dbReference type="PROSITE" id="PS00154">
    <property type="entry name" value="ATPASE_E1_E2"/>
    <property type="match status" value="1"/>
</dbReference>
<accession>A0A812PMJ5</accession>
<feature type="compositionally biased region" description="Polar residues" evidence="8">
    <location>
        <begin position="1"/>
        <end position="17"/>
    </location>
</feature>